<dbReference type="EMBL" id="FWFP01000007">
    <property type="protein sequence ID" value="SLN55408.1"/>
    <property type="molecule type" value="Genomic_DNA"/>
</dbReference>
<dbReference type="GO" id="GO:0005524">
    <property type="term" value="F:ATP binding"/>
    <property type="evidence" value="ECO:0007669"/>
    <property type="project" value="UniProtKB-KW"/>
</dbReference>
<evidence type="ECO:0000313" key="5">
    <source>
        <dbReference type="Proteomes" id="UP000193778"/>
    </source>
</evidence>
<keyword evidence="1" id="KW-0547">Nucleotide-binding</keyword>
<keyword evidence="4" id="KW-0456">Lyase</keyword>
<dbReference type="CDD" id="cd07302">
    <property type="entry name" value="CHD"/>
    <property type="match status" value="1"/>
</dbReference>
<dbReference type="InterPro" id="IPR001054">
    <property type="entry name" value="A/G_cyclase"/>
</dbReference>
<sequence>MASWGKQNDTNGLFESELKLVTSLFVDLVGSLEAISKIGIQKASLLLEESRESLTGIAHRHSGTIATIAGDGILFLFGAPVANSKHAANACLAALEMIGLTKDADWPLPGTTVRVGICTGETLVRPVSTDIGWHYDATGVSVHLASRLQALAEPDTALTDRLTRDLAFDRFLFENLGDQPIRGIVDALPVYRLVQVSRTEQKEMRGVQAPFIGREEEILRLIDICRARSSDLEKVVVVAGDAGIGKSRLMFESHKILVAGEAFPALYCRGFYGHFDPCSGIRACVEQLVPDAGKTNQDGFLSNALKDTTLDKLSPDDELSLRSLHYELFGREENRGAIEGSYLNDLIARKLATIRRGFEVLLQHRQQHGVPAILIDEFFELDSESREIFFQLMSAGSAFKGNFILSCRPENLAGLIERDVKNIEILKLGGLSEDAATQLATDIRSTIRNPDTTVSDQVANLSDIVRKSAGNPLFLIEIVRAMKHVRTGSKASEDLNFTVQTPLLQAVIAERIDQLTRAQKHSLKVASILGEMMPEALLSQVLADLGYELSTIGDLVNDGILGRLTTHPTPRLYFKHPLFREITENSIIERDRVVFHATAYRALRTFSSAGQNVNALLQARHAYFGHLWDEACDGYLAAATESNERAMNSHALELLELALGASKNLKGTELRSRMRVKILLEMRNPLYQIADLDGVKACLDQASDALIENEYPRVKGRILAFESHLLWLQGLPSAARKCAARIRQIADETEDEVLRVRAAFHSGLANYSIEEHWTSVRNMQHVVRAIEKGNLDNELGVNPGLSVLAMSYGARSLMFLGQTSDSVALALAAEELVQQSEDIFAHIIARLSAGVVLSHAGDIGRAGSSFEAAGRLLDTVEARLMRPIFGSYFGFFTACTGAVEQGETLIRRAIGESNDIGLGLELGRKHLNACLCHLALGNREEAHAAVQASLEASTIIEAKQSAALAADLSRHLLSTPSARPDFDALSAPPFAADPAVRTFVRSFRQTAAR</sequence>
<dbReference type="PANTHER" id="PTHR16305:SF28">
    <property type="entry name" value="GUANYLATE CYCLASE DOMAIN-CONTAINING PROTEIN"/>
    <property type="match status" value="1"/>
</dbReference>
<dbReference type="SUPFAM" id="SSF52540">
    <property type="entry name" value="P-loop containing nucleoside triphosphate hydrolases"/>
    <property type="match status" value="1"/>
</dbReference>
<reference evidence="5" key="1">
    <citation type="submission" date="2017-03" db="EMBL/GenBank/DDBJ databases">
        <authorList>
            <person name="Rodrigo-Torres L."/>
            <person name="Arahal R.D."/>
            <person name="Lucena T."/>
        </authorList>
    </citation>
    <scope>NUCLEOTIDE SEQUENCE [LARGE SCALE GENOMIC DNA]</scope>
    <source>
        <strain evidence="5">CECT 8411</strain>
    </source>
</reference>
<dbReference type="InterPro" id="IPR029787">
    <property type="entry name" value="Nucleotide_cyclase"/>
</dbReference>
<dbReference type="GO" id="GO:0035556">
    <property type="term" value="P:intracellular signal transduction"/>
    <property type="evidence" value="ECO:0007669"/>
    <property type="project" value="InterPro"/>
</dbReference>
<evidence type="ECO:0000256" key="1">
    <source>
        <dbReference type="ARBA" id="ARBA00022741"/>
    </source>
</evidence>
<name>A0A1X6ZP42_9RHOB</name>
<dbReference type="SUPFAM" id="SSF55073">
    <property type="entry name" value="Nucleotide cyclase"/>
    <property type="match status" value="1"/>
</dbReference>
<dbReference type="Pfam" id="PF00211">
    <property type="entry name" value="Guanylate_cyc"/>
    <property type="match status" value="1"/>
</dbReference>
<evidence type="ECO:0000259" key="3">
    <source>
        <dbReference type="PROSITE" id="PS50125"/>
    </source>
</evidence>
<dbReference type="EC" id="4.6.1.1" evidence="4"/>
<dbReference type="Proteomes" id="UP000193778">
    <property type="component" value="Unassembled WGS sequence"/>
</dbReference>
<dbReference type="SMART" id="SM00044">
    <property type="entry name" value="CYCc"/>
    <property type="match status" value="1"/>
</dbReference>
<proteinExistence type="predicted"/>
<dbReference type="InterPro" id="IPR041664">
    <property type="entry name" value="AAA_16"/>
</dbReference>
<dbReference type="AlphaFoldDB" id="A0A1X6ZP42"/>
<dbReference type="PROSITE" id="PS50125">
    <property type="entry name" value="GUANYLATE_CYCLASE_2"/>
    <property type="match status" value="1"/>
</dbReference>
<dbReference type="GO" id="GO:0004016">
    <property type="term" value="F:adenylate cyclase activity"/>
    <property type="evidence" value="ECO:0007669"/>
    <property type="project" value="UniProtKB-EC"/>
</dbReference>
<keyword evidence="5" id="KW-1185">Reference proteome</keyword>
<organism evidence="4 5">
    <name type="scientific">Ruegeria meonggei</name>
    <dbReference type="NCBI Taxonomy" id="1446476"/>
    <lineage>
        <taxon>Bacteria</taxon>
        <taxon>Pseudomonadati</taxon>
        <taxon>Pseudomonadota</taxon>
        <taxon>Alphaproteobacteria</taxon>
        <taxon>Rhodobacterales</taxon>
        <taxon>Roseobacteraceae</taxon>
        <taxon>Ruegeria</taxon>
    </lineage>
</organism>
<evidence type="ECO:0000313" key="4">
    <source>
        <dbReference type="EMBL" id="SLN55408.1"/>
    </source>
</evidence>
<keyword evidence="2" id="KW-0067">ATP-binding</keyword>
<dbReference type="InterPro" id="IPR011990">
    <property type="entry name" value="TPR-like_helical_dom_sf"/>
</dbReference>
<evidence type="ECO:0000256" key="2">
    <source>
        <dbReference type="ARBA" id="ARBA00022840"/>
    </source>
</evidence>
<dbReference type="GO" id="GO:0005737">
    <property type="term" value="C:cytoplasm"/>
    <property type="evidence" value="ECO:0007669"/>
    <property type="project" value="TreeGrafter"/>
</dbReference>
<dbReference type="Gene3D" id="3.30.70.1230">
    <property type="entry name" value="Nucleotide cyclase"/>
    <property type="match status" value="1"/>
</dbReference>
<dbReference type="Pfam" id="PF13191">
    <property type="entry name" value="AAA_16"/>
    <property type="match status" value="1"/>
</dbReference>
<protein>
    <submittedName>
        <fullName evidence="4">Adenylate cyclase 1</fullName>
        <ecNumber evidence="4">4.6.1.1</ecNumber>
    </submittedName>
</protein>
<dbReference type="GO" id="GO:0009190">
    <property type="term" value="P:cyclic nucleotide biosynthetic process"/>
    <property type="evidence" value="ECO:0007669"/>
    <property type="project" value="InterPro"/>
</dbReference>
<dbReference type="PANTHER" id="PTHR16305">
    <property type="entry name" value="TESTICULAR SOLUBLE ADENYLYL CYCLASE"/>
    <property type="match status" value="1"/>
</dbReference>
<gene>
    <name evidence="4" type="primary">cyaA_2</name>
    <name evidence="4" type="ORF">RUM8411_02693</name>
</gene>
<feature type="domain" description="Guanylate cyclase" evidence="3">
    <location>
        <begin position="22"/>
        <end position="149"/>
    </location>
</feature>
<dbReference type="OrthoDB" id="341967at2"/>
<dbReference type="SUPFAM" id="SSF48452">
    <property type="entry name" value="TPR-like"/>
    <property type="match status" value="1"/>
</dbReference>
<accession>A0A1X6ZP42</accession>
<dbReference type="RefSeq" id="WP_085823204.1">
    <property type="nucleotide sequence ID" value="NZ_FWFP01000007.1"/>
</dbReference>
<dbReference type="InterPro" id="IPR027417">
    <property type="entry name" value="P-loop_NTPase"/>
</dbReference>